<comment type="caution">
    <text evidence="5">The sequence shown here is derived from an EMBL/GenBank/DDBJ whole genome shotgun (WGS) entry which is preliminary data.</text>
</comment>
<dbReference type="GO" id="GO:0009166">
    <property type="term" value="P:nucleotide catabolic process"/>
    <property type="evidence" value="ECO:0007669"/>
    <property type="project" value="InterPro"/>
</dbReference>
<sequence>MSKVHELTIFQINDTHGYLEAHPELVWAGSDAAYPRIGGYARIASLFKQARLGNPDGVLALDNGDTMHGTYPAMVSKGEALVPLLNALKLDAMTAHWEFAWGPDHFRELVTRLNHPMLAINCYDQITGARPFPASTVVERAGLRIGIIGIAASIIDKSMPPHFSEGLRFTLGLEELPAEIERLRQTEAADLIIVLSHLGFPQDVKLADVVSGIDVIVSGHTHNRLKHPVKVGRTTIIQSGCHGAFVGRLDLRIAEGKIVDTRHELITVDASITPDDAMTRMVDDVMRPHRTMLNEVVGRTSIGLHRDTVLSAPMDDLLLAAVALAGGTRIAFSNGWRYGAPIPPGPVTVNDLWNIIPPNPPISTVDLTGFDIWELMEDNVQRTFASDPFEQMGGYLKRFCGMTIYGKLENPPGERIEHIFVGDAPIDLSKIYGVSFVTSQGVPQKFGTNRFDLQIKAIDALKTYFQSGKDIDPETLGRFVAV</sequence>
<keyword evidence="2" id="KW-0378">Hydrolase</keyword>
<evidence type="ECO:0000313" key="6">
    <source>
        <dbReference type="Proteomes" id="UP000037822"/>
    </source>
</evidence>
<dbReference type="InterPro" id="IPR006179">
    <property type="entry name" value="5_nucleotidase/apyrase"/>
</dbReference>
<dbReference type="EMBL" id="LGSZ01000054">
    <property type="protein sequence ID" value="KPH78343.1"/>
    <property type="molecule type" value="Genomic_DNA"/>
</dbReference>
<comment type="similarity">
    <text evidence="2">Belongs to the 5'-nucleotidase family.</text>
</comment>
<feature type="domain" description="Calcineurin-like phosphoesterase" evidence="3">
    <location>
        <begin position="8"/>
        <end position="223"/>
    </location>
</feature>
<evidence type="ECO:0000256" key="2">
    <source>
        <dbReference type="RuleBase" id="RU362119"/>
    </source>
</evidence>
<dbReference type="SUPFAM" id="SSF55816">
    <property type="entry name" value="5'-nucleotidase (syn. UDP-sugar hydrolase), C-terminal domain"/>
    <property type="match status" value="1"/>
</dbReference>
<keyword evidence="1" id="KW-0732">Signal</keyword>
<dbReference type="InterPro" id="IPR008334">
    <property type="entry name" value="5'-Nucleotdase_C"/>
</dbReference>
<dbReference type="RefSeq" id="WP_054211087.1">
    <property type="nucleotide sequence ID" value="NZ_LGSZ01000054.1"/>
</dbReference>
<dbReference type="Gene3D" id="3.60.21.10">
    <property type="match status" value="1"/>
</dbReference>
<feature type="domain" description="5'-Nucleotidase C-terminal" evidence="4">
    <location>
        <begin position="311"/>
        <end position="434"/>
    </location>
</feature>
<organism evidence="5 6">
    <name type="scientific">Bosea vaviloviae</name>
    <dbReference type="NCBI Taxonomy" id="1526658"/>
    <lineage>
        <taxon>Bacteria</taxon>
        <taxon>Pseudomonadati</taxon>
        <taxon>Pseudomonadota</taxon>
        <taxon>Alphaproteobacteria</taxon>
        <taxon>Hyphomicrobiales</taxon>
        <taxon>Boseaceae</taxon>
        <taxon>Bosea</taxon>
    </lineage>
</organism>
<keyword evidence="6" id="KW-1185">Reference proteome</keyword>
<dbReference type="Pfam" id="PF02872">
    <property type="entry name" value="5_nucleotid_C"/>
    <property type="match status" value="1"/>
</dbReference>
<evidence type="ECO:0000259" key="3">
    <source>
        <dbReference type="Pfam" id="PF00149"/>
    </source>
</evidence>
<proteinExistence type="inferred from homology"/>
<dbReference type="PANTHER" id="PTHR11575">
    <property type="entry name" value="5'-NUCLEOTIDASE-RELATED"/>
    <property type="match status" value="1"/>
</dbReference>
<dbReference type="GO" id="GO:0030288">
    <property type="term" value="C:outer membrane-bounded periplasmic space"/>
    <property type="evidence" value="ECO:0007669"/>
    <property type="project" value="TreeGrafter"/>
</dbReference>
<dbReference type="PRINTS" id="PR01607">
    <property type="entry name" value="APYRASEFAMLY"/>
</dbReference>
<dbReference type="OrthoDB" id="5469761at2"/>
<evidence type="ECO:0000313" key="5">
    <source>
        <dbReference type="EMBL" id="KPH78343.1"/>
    </source>
</evidence>
<dbReference type="PATRIC" id="fig|1526658.3.peg.1949"/>
<reference evidence="5 6" key="1">
    <citation type="submission" date="2015-07" db="EMBL/GenBank/DDBJ databases">
        <title>Whole genome sequencing of Bosea vaviloviae isolated from cave pool.</title>
        <authorList>
            <person name="Tan N.E.H."/>
            <person name="Lee Y.P."/>
            <person name="Gan H.M."/>
            <person name="Barton H."/>
            <person name="Savka M.A."/>
        </authorList>
    </citation>
    <scope>NUCLEOTIDE SEQUENCE [LARGE SCALE GENOMIC DNA]</scope>
    <source>
        <strain evidence="5 6">SD260</strain>
    </source>
</reference>
<accession>A0A0N0M9M1</accession>
<dbReference type="Pfam" id="PF00149">
    <property type="entry name" value="Metallophos"/>
    <property type="match status" value="1"/>
</dbReference>
<evidence type="ECO:0000259" key="4">
    <source>
        <dbReference type="Pfam" id="PF02872"/>
    </source>
</evidence>
<dbReference type="InterPro" id="IPR036907">
    <property type="entry name" value="5'-Nucleotdase_C_sf"/>
</dbReference>
<dbReference type="Proteomes" id="UP000037822">
    <property type="component" value="Unassembled WGS sequence"/>
</dbReference>
<dbReference type="GO" id="GO:0016787">
    <property type="term" value="F:hydrolase activity"/>
    <property type="evidence" value="ECO:0007669"/>
    <property type="project" value="UniProtKB-KW"/>
</dbReference>
<dbReference type="Gene3D" id="3.90.780.10">
    <property type="entry name" value="5'-Nucleotidase, C-terminal domain"/>
    <property type="match status" value="1"/>
</dbReference>
<dbReference type="AlphaFoldDB" id="A0A0N0M9M1"/>
<dbReference type="SUPFAM" id="SSF56300">
    <property type="entry name" value="Metallo-dependent phosphatases"/>
    <property type="match status" value="1"/>
</dbReference>
<keyword evidence="2" id="KW-0547">Nucleotide-binding</keyword>
<evidence type="ECO:0000256" key="1">
    <source>
        <dbReference type="ARBA" id="ARBA00022729"/>
    </source>
</evidence>
<protein>
    <submittedName>
        <fullName evidence="5">5'-nucleotidase</fullName>
    </submittedName>
</protein>
<name>A0A0N0M9M1_9HYPH</name>
<dbReference type="InterPro" id="IPR029052">
    <property type="entry name" value="Metallo-depent_PP-like"/>
</dbReference>
<gene>
    <name evidence="5" type="ORF">AE618_21330</name>
</gene>
<dbReference type="InterPro" id="IPR004843">
    <property type="entry name" value="Calcineurin-like_PHP"/>
</dbReference>
<dbReference type="GO" id="GO:0000166">
    <property type="term" value="F:nucleotide binding"/>
    <property type="evidence" value="ECO:0007669"/>
    <property type="project" value="UniProtKB-KW"/>
</dbReference>
<dbReference type="PANTHER" id="PTHR11575:SF24">
    <property type="entry name" value="5'-NUCLEOTIDASE"/>
    <property type="match status" value="1"/>
</dbReference>